<evidence type="ECO:0000256" key="6">
    <source>
        <dbReference type="SAM" id="Phobius"/>
    </source>
</evidence>
<dbReference type="PANTHER" id="PTHR30168:SF0">
    <property type="entry name" value="INNER MEMBRANE PROTEIN"/>
    <property type="match status" value="1"/>
</dbReference>
<evidence type="ECO:0000256" key="4">
    <source>
        <dbReference type="ARBA" id="ARBA00023136"/>
    </source>
</evidence>
<evidence type="ECO:0000256" key="3">
    <source>
        <dbReference type="ARBA" id="ARBA00022989"/>
    </source>
</evidence>
<dbReference type="Pfam" id="PF04228">
    <property type="entry name" value="Zn_peptidase"/>
    <property type="match status" value="1"/>
</dbReference>
<dbReference type="SUPFAM" id="SSF55486">
    <property type="entry name" value="Metalloproteases ('zincins'), catalytic domain"/>
    <property type="match status" value="1"/>
</dbReference>
<dbReference type="AlphaFoldDB" id="A0A2U1ZRF7"/>
<comment type="subcellular location">
    <subcellularLocation>
        <location evidence="1">Membrane</location>
        <topology evidence="1">Single-pass membrane protein</topology>
    </subcellularLocation>
</comment>
<dbReference type="InterPro" id="IPR007343">
    <property type="entry name" value="Uncharacterised_pept_Zn_put"/>
</dbReference>
<reference evidence="7 8" key="1">
    <citation type="submission" date="2018-03" db="EMBL/GenBank/DDBJ databases">
        <title>Genome assembly of novel Miniimonas species PCH200.</title>
        <authorList>
            <person name="Thakur V."/>
            <person name="Kumar V."/>
            <person name="Singh D."/>
        </authorList>
    </citation>
    <scope>NUCLEOTIDE SEQUENCE [LARGE SCALE GENOMIC DNA]</scope>
    <source>
        <strain evidence="7 8">PCH200</strain>
    </source>
</reference>
<keyword evidence="3 6" id="KW-1133">Transmembrane helix</keyword>
<sequence>MTFNKGADISGDRARRGGGRSRGRTGAAVGGGIGGLGLVVVLLLQLFTGQNVDLSGLTGQEQYSYEPEGGDSVEECTTSEQANTDIECRMDATGLSLDAYWGEVLPAQAGVEYVPPPFSLFTGQVSTACGAATSAVGPFYCPGDQTVYVDTSFFDELTSKFGANGGPLAELYVIAHEFGHHIQNQLGTMNAIDRAGTGPTSDAVRLELQADCYAGMWVRGAVDTTDANGVSYLLAPTKAEIEDALSAAAAVGDDHIQETFQGEVTPHTWTHGSSEQRQRWFLTGYDQNSVASCDTFAVSGGAL</sequence>
<keyword evidence="8" id="KW-1185">Reference proteome</keyword>
<keyword evidence="2 6" id="KW-0812">Transmembrane</keyword>
<gene>
    <name evidence="7" type="ORF">C8046_01185</name>
</gene>
<dbReference type="GO" id="GO:0016020">
    <property type="term" value="C:membrane"/>
    <property type="evidence" value="ECO:0007669"/>
    <property type="project" value="UniProtKB-SubCell"/>
</dbReference>
<evidence type="ECO:0000256" key="5">
    <source>
        <dbReference type="SAM" id="MobiDB-lite"/>
    </source>
</evidence>
<protein>
    <submittedName>
        <fullName evidence="7">Neutral zinc metallopeptidase</fullName>
    </submittedName>
</protein>
<organism evidence="7 8">
    <name type="scientific">Serinibacter arcticus</name>
    <dbReference type="NCBI Taxonomy" id="1655435"/>
    <lineage>
        <taxon>Bacteria</taxon>
        <taxon>Bacillati</taxon>
        <taxon>Actinomycetota</taxon>
        <taxon>Actinomycetes</taxon>
        <taxon>Micrococcales</taxon>
        <taxon>Beutenbergiaceae</taxon>
        <taxon>Serinibacter</taxon>
    </lineage>
</organism>
<feature type="transmembrane region" description="Helical" evidence="6">
    <location>
        <begin position="25"/>
        <end position="47"/>
    </location>
</feature>
<dbReference type="OrthoDB" id="9774900at2"/>
<evidence type="ECO:0000256" key="1">
    <source>
        <dbReference type="ARBA" id="ARBA00004167"/>
    </source>
</evidence>
<proteinExistence type="predicted"/>
<keyword evidence="4 6" id="KW-0472">Membrane</keyword>
<dbReference type="Proteomes" id="UP000245166">
    <property type="component" value="Unassembled WGS sequence"/>
</dbReference>
<dbReference type="EMBL" id="PYHR01000002">
    <property type="protein sequence ID" value="PWD49533.1"/>
    <property type="molecule type" value="Genomic_DNA"/>
</dbReference>
<evidence type="ECO:0000313" key="7">
    <source>
        <dbReference type="EMBL" id="PWD49533.1"/>
    </source>
</evidence>
<name>A0A2U1ZRF7_9MICO</name>
<comment type="caution">
    <text evidence="7">The sequence shown here is derived from an EMBL/GenBank/DDBJ whole genome shotgun (WGS) entry which is preliminary data.</text>
</comment>
<dbReference type="RefSeq" id="WP_109227916.1">
    <property type="nucleotide sequence ID" value="NZ_PYHR01000002.1"/>
</dbReference>
<evidence type="ECO:0000256" key="2">
    <source>
        <dbReference type="ARBA" id="ARBA00022692"/>
    </source>
</evidence>
<accession>A0A2U1ZRF7</accession>
<feature type="region of interest" description="Disordered" evidence="5">
    <location>
        <begin position="1"/>
        <end position="26"/>
    </location>
</feature>
<evidence type="ECO:0000313" key="8">
    <source>
        <dbReference type="Proteomes" id="UP000245166"/>
    </source>
</evidence>
<dbReference type="PANTHER" id="PTHR30168">
    <property type="entry name" value="PUTATIVE MEMBRANE PROTEIN YPFJ"/>
    <property type="match status" value="1"/>
</dbReference>